<dbReference type="Proteomes" id="UP000706172">
    <property type="component" value="Unassembled WGS sequence"/>
</dbReference>
<dbReference type="SUPFAM" id="SSF111369">
    <property type="entry name" value="HlyD-like secretion proteins"/>
    <property type="match status" value="1"/>
</dbReference>
<dbReference type="NCBIfam" id="TIGR01730">
    <property type="entry name" value="RND_mfp"/>
    <property type="match status" value="1"/>
</dbReference>
<feature type="domain" description="YknX-like C-terminal permuted SH3-like" evidence="3">
    <location>
        <begin position="126"/>
        <end position="188"/>
    </location>
</feature>
<evidence type="ECO:0000313" key="4">
    <source>
        <dbReference type="EMBL" id="MBG0780092.1"/>
    </source>
</evidence>
<dbReference type="Gene3D" id="2.40.420.20">
    <property type="match status" value="1"/>
</dbReference>
<comment type="caution">
    <text evidence="4">The sequence shown here is derived from an EMBL/GenBank/DDBJ whole genome shotgun (WGS) entry which is preliminary data.</text>
</comment>
<feature type="non-terminal residue" evidence="4">
    <location>
        <position position="1"/>
    </location>
</feature>
<evidence type="ECO:0000259" key="2">
    <source>
        <dbReference type="Pfam" id="PF25954"/>
    </source>
</evidence>
<organism evidence="4 5">
    <name type="scientific">Desulfotignum balticum</name>
    <dbReference type="NCBI Taxonomy" id="115781"/>
    <lineage>
        <taxon>Bacteria</taxon>
        <taxon>Pseudomonadati</taxon>
        <taxon>Thermodesulfobacteriota</taxon>
        <taxon>Desulfobacteria</taxon>
        <taxon>Desulfobacterales</taxon>
        <taxon>Desulfobacteraceae</taxon>
        <taxon>Desulfotignum</taxon>
    </lineage>
</organism>
<dbReference type="AlphaFoldDB" id="A0A931GEH8"/>
<proteinExistence type="inferred from homology"/>
<dbReference type="EMBL" id="JACCQK010000575">
    <property type="protein sequence ID" value="MBG0780092.1"/>
    <property type="molecule type" value="Genomic_DNA"/>
</dbReference>
<dbReference type="PANTHER" id="PTHR30469">
    <property type="entry name" value="MULTIDRUG RESISTANCE PROTEIN MDTA"/>
    <property type="match status" value="1"/>
</dbReference>
<gene>
    <name evidence="4" type="ORF">H0S81_09240</name>
</gene>
<comment type="similarity">
    <text evidence="1">Belongs to the membrane fusion protein (MFP) (TC 8.A.1) family.</text>
</comment>
<sequence length="210" mass="23327">TAKLNLDRCTIRSPMSGVVDRSHIEAGSFLGVGDPVARILQIDPLKIQVGIPESDVASVRNLTQFDMTVDALDGKIVTGEYHYLQKTTDSLARLYNLEIRLENPGYEILPDMFVRVAIVKNRDEQGLAVPMYSLITRKGQTGVFVAEQGIARFAPVETGFQDGWKIQVTSGLLPGDQVVVVGHRMIEDKDPLYVDRRVRSMAELGTELRE</sequence>
<dbReference type="Gene3D" id="2.40.50.100">
    <property type="match status" value="1"/>
</dbReference>
<dbReference type="InterPro" id="IPR058637">
    <property type="entry name" value="YknX-like_C"/>
</dbReference>
<dbReference type="GO" id="GO:0015562">
    <property type="term" value="F:efflux transmembrane transporter activity"/>
    <property type="evidence" value="ECO:0007669"/>
    <property type="project" value="TreeGrafter"/>
</dbReference>
<evidence type="ECO:0000259" key="3">
    <source>
        <dbReference type="Pfam" id="PF25989"/>
    </source>
</evidence>
<reference evidence="4" key="1">
    <citation type="submission" date="2020-07" db="EMBL/GenBank/DDBJ databases">
        <title>Severe corrosion of carbon steel in oil field produced water can be linked to methanogenic archaea containing a special type of NiFe hydrogenase.</title>
        <authorList>
            <person name="Lahme S."/>
            <person name="Mand J."/>
            <person name="Longwell J."/>
            <person name="Smith R."/>
            <person name="Enning D."/>
        </authorList>
    </citation>
    <scope>NUCLEOTIDE SEQUENCE</scope>
    <source>
        <strain evidence="4">MIC098Bin6</strain>
    </source>
</reference>
<dbReference type="Pfam" id="PF25954">
    <property type="entry name" value="Beta-barrel_RND_2"/>
    <property type="match status" value="1"/>
</dbReference>
<protein>
    <submittedName>
        <fullName evidence="4">Efflux RND transporter periplasmic adaptor subunit</fullName>
    </submittedName>
</protein>
<evidence type="ECO:0000313" key="5">
    <source>
        <dbReference type="Proteomes" id="UP000706172"/>
    </source>
</evidence>
<evidence type="ECO:0000256" key="1">
    <source>
        <dbReference type="ARBA" id="ARBA00009477"/>
    </source>
</evidence>
<feature type="domain" description="CusB-like beta-barrel" evidence="2">
    <location>
        <begin position="47"/>
        <end position="119"/>
    </location>
</feature>
<accession>A0A931GEH8</accession>
<dbReference type="Pfam" id="PF25989">
    <property type="entry name" value="YknX_C"/>
    <property type="match status" value="1"/>
</dbReference>
<dbReference type="Gene3D" id="2.40.30.170">
    <property type="match status" value="1"/>
</dbReference>
<dbReference type="GO" id="GO:1990281">
    <property type="term" value="C:efflux pump complex"/>
    <property type="evidence" value="ECO:0007669"/>
    <property type="project" value="TreeGrafter"/>
</dbReference>
<dbReference type="InterPro" id="IPR058792">
    <property type="entry name" value="Beta-barrel_RND_2"/>
</dbReference>
<dbReference type="InterPro" id="IPR006143">
    <property type="entry name" value="RND_pump_MFP"/>
</dbReference>
<dbReference type="PANTHER" id="PTHR30469:SF15">
    <property type="entry name" value="HLYD FAMILY OF SECRETION PROTEINS"/>
    <property type="match status" value="1"/>
</dbReference>
<name>A0A931GEH8_9BACT</name>